<dbReference type="GO" id="GO:0006633">
    <property type="term" value="P:fatty acid biosynthetic process"/>
    <property type="evidence" value="ECO:0007669"/>
    <property type="project" value="TreeGrafter"/>
</dbReference>
<proteinExistence type="inferred from homology"/>
<sequence length="168" mass="18107">MPALGGKIAIAMGAFRGLDASMALELVRDGASVLLLYPSEYKTSKVDDLKGEVESLPGTVQAHSARCDLSKTDVANPVLSPLDEWLRAGAKIDISVDSSGTEVVKHLQNIQITDYEKVYNINVHEALEGLTRCWAAELGRNGTTVNQINPGPVQSDMLDNTPKDIVEM</sequence>
<dbReference type="PANTHER" id="PTHR42760">
    <property type="entry name" value="SHORT-CHAIN DEHYDROGENASES/REDUCTASES FAMILY MEMBER"/>
    <property type="match status" value="1"/>
</dbReference>
<dbReference type="PRINTS" id="PR00081">
    <property type="entry name" value="GDHRDH"/>
</dbReference>
<evidence type="ECO:0000313" key="3">
    <source>
        <dbReference type="Proteomes" id="UP001175261"/>
    </source>
</evidence>
<comment type="similarity">
    <text evidence="1">Belongs to the short-chain dehydrogenases/reductases (SDR) family.</text>
</comment>
<protein>
    <submittedName>
        <fullName evidence="2">Uncharacterized protein</fullName>
    </submittedName>
</protein>
<evidence type="ECO:0000256" key="1">
    <source>
        <dbReference type="ARBA" id="ARBA00006484"/>
    </source>
</evidence>
<dbReference type="PANTHER" id="PTHR42760:SF76">
    <property type="entry name" value="CHAIN OXIDOREDUCTASE_DEHYDROGENASE, PUTATIVE-RELATED"/>
    <property type="match status" value="1"/>
</dbReference>
<comment type="caution">
    <text evidence="2">The sequence shown here is derived from an EMBL/GenBank/DDBJ whole genome shotgun (WGS) entry which is preliminary data.</text>
</comment>
<dbReference type="Pfam" id="PF00106">
    <property type="entry name" value="adh_short"/>
    <property type="match status" value="1"/>
</dbReference>
<dbReference type="Gene3D" id="3.40.50.720">
    <property type="entry name" value="NAD(P)-binding Rossmann-like Domain"/>
    <property type="match status" value="2"/>
</dbReference>
<keyword evidence="3" id="KW-1185">Reference proteome</keyword>
<organism evidence="2 3">
    <name type="scientific">Sarocladium strictum</name>
    <name type="common">Black bundle disease fungus</name>
    <name type="synonym">Acremonium strictum</name>
    <dbReference type="NCBI Taxonomy" id="5046"/>
    <lineage>
        <taxon>Eukaryota</taxon>
        <taxon>Fungi</taxon>
        <taxon>Dikarya</taxon>
        <taxon>Ascomycota</taxon>
        <taxon>Pezizomycotina</taxon>
        <taxon>Sordariomycetes</taxon>
        <taxon>Hypocreomycetidae</taxon>
        <taxon>Hypocreales</taxon>
        <taxon>Sarocladiaceae</taxon>
        <taxon>Sarocladium</taxon>
    </lineage>
</organism>
<dbReference type="SUPFAM" id="SSF51735">
    <property type="entry name" value="NAD(P)-binding Rossmann-fold domains"/>
    <property type="match status" value="1"/>
</dbReference>
<gene>
    <name evidence="2" type="ORF">NLU13_8379</name>
</gene>
<dbReference type="GO" id="GO:0048038">
    <property type="term" value="F:quinone binding"/>
    <property type="evidence" value="ECO:0007669"/>
    <property type="project" value="TreeGrafter"/>
</dbReference>
<dbReference type="InterPro" id="IPR002347">
    <property type="entry name" value="SDR_fam"/>
</dbReference>
<dbReference type="Proteomes" id="UP001175261">
    <property type="component" value="Unassembled WGS sequence"/>
</dbReference>
<name>A0AA39GBW5_SARSR</name>
<dbReference type="GO" id="GO:0016616">
    <property type="term" value="F:oxidoreductase activity, acting on the CH-OH group of donors, NAD or NADP as acceptor"/>
    <property type="evidence" value="ECO:0007669"/>
    <property type="project" value="TreeGrafter"/>
</dbReference>
<accession>A0AA39GBW5</accession>
<evidence type="ECO:0000313" key="2">
    <source>
        <dbReference type="EMBL" id="KAK0384291.1"/>
    </source>
</evidence>
<dbReference type="EMBL" id="JAPDFR010000008">
    <property type="protein sequence ID" value="KAK0384291.1"/>
    <property type="molecule type" value="Genomic_DNA"/>
</dbReference>
<dbReference type="Pfam" id="PF13561">
    <property type="entry name" value="adh_short_C2"/>
    <property type="match status" value="1"/>
</dbReference>
<dbReference type="AlphaFoldDB" id="A0AA39GBW5"/>
<dbReference type="InterPro" id="IPR036291">
    <property type="entry name" value="NAD(P)-bd_dom_sf"/>
</dbReference>
<reference evidence="2" key="1">
    <citation type="submission" date="2022-10" db="EMBL/GenBank/DDBJ databases">
        <title>Determination and structural analysis of whole genome sequence of Sarocladium strictum F4-1.</title>
        <authorList>
            <person name="Hu L."/>
            <person name="Jiang Y."/>
        </authorList>
    </citation>
    <scope>NUCLEOTIDE SEQUENCE</scope>
    <source>
        <strain evidence="2">F4-1</strain>
    </source>
</reference>